<dbReference type="InterPro" id="IPR011032">
    <property type="entry name" value="GroES-like_sf"/>
</dbReference>
<dbReference type="EMBL" id="CAVNYO010000169">
    <property type="protein sequence ID" value="CAK5271243.1"/>
    <property type="molecule type" value="Genomic_DNA"/>
</dbReference>
<dbReference type="GO" id="GO:0016491">
    <property type="term" value="F:oxidoreductase activity"/>
    <property type="evidence" value="ECO:0007669"/>
    <property type="project" value="InterPro"/>
</dbReference>
<dbReference type="InterPro" id="IPR020843">
    <property type="entry name" value="ER"/>
</dbReference>
<dbReference type="Gene3D" id="3.90.180.10">
    <property type="entry name" value="Medium-chain alcohol dehydrogenases, catalytic domain"/>
    <property type="match status" value="1"/>
</dbReference>
<dbReference type="Pfam" id="PF13602">
    <property type="entry name" value="ADH_zinc_N_2"/>
    <property type="match status" value="1"/>
</dbReference>
<sequence>MPADTYPTLPQTQKAWTFATQGLPPDILVLDEQYPVPDPPTAANLLIRVSHVSLNPGCYVTMAELPPIVRRVLSGGRSTFVAEGEFAGVVHLAGPSAPAHLLPGARVFGCLPVPSLLAGGGTLAEYLVIPAACVALAPAGMSWPVAASLAGGGQTAGSMVLEATIQPGTRVFVNGGSGGVGSMVIQLAKAQGAYVVATCSARTRAMVEGLGTDEVVDYRANAPLPAFLAREYHSRPFEYIFDTIGTQALFDHSPEYLRADGLFVNVGNFEGLFLTVWRAMLNTYLPTVLGGVPRRYHMISTTPNGEKAAALAEMVERGELRVVIDEVFEFHDALKAYDRMLARNAMGKIVVKVQEL</sequence>
<dbReference type="SUPFAM" id="SSF50129">
    <property type="entry name" value="GroES-like"/>
    <property type="match status" value="1"/>
</dbReference>
<dbReference type="GO" id="GO:0005739">
    <property type="term" value="C:mitochondrion"/>
    <property type="evidence" value="ECO:0007669"/>
    <property type="project" value="TreeGrafter"/>
</dbReference>
<feature type="domain" description="Enoyl reductase (ER)" evidence="1">
    <location>
        <begin position="22"/>
        <end position="351"/>
    </location>
</feature>
<protein>
    <recommendedName>
        <fullName evidence="1">Enoyl reductase (ER) domain-containing protein</fullName>
    </recommendedName>
</protein>
<reference evidence="2" key="1">
    <citation type="submission" date="2023-11" db="EMBL/GenBank/DDBJ databases">
        <authorList>
            <person name="De Vega J J."/>
            <person name="De Vega J J."/>
        </authorList>
    </citation>
    <scope>NUCLEOTIDE SEQUENCE</scope>
</reference>
<gene>
    <name evidence="2" type="ORF">MYCIT1_LOCUS16158</name>
</gene>
<dbReference type="SMART" id="SM00829">
    <property type="entry name" value="PKS_ER"/>
    <property type="match status" value="1"/>
</dbReference>
<dbReference type="Gene3D" id="3.40.50.720">
    <property type="entry name" value="NAD(P)-binding Rossmann-like Domain"/>
    <property type="match status" value="1"/>
</dbReference>
<proteinExistence type="predicted"/>
<evidence type="ECO:0000313" key="2">
    <source>
        <dbReference type="EMBL" id="CAK5271243.1"/>
    </source>
</evidence>
<comment type="caution">
    <text evidence="2">The sequence shown here is derived from an EMBL/GenBank/DDBJ whole genome shotgun (WGS) entry which is preliminary data.</text>
</comment>
<dbReference type="Proteomes" id="UP001295794">
    <property type="component" value="Unassembled WGS sequence"/>
</dbReference>
<dbReference type="PANTHER" id="PTHR11695">
    <property type="entry name" value="ALCOHOL DEHYDROGENASE RELATED"/>
    <property type="match status" value="1"/>
</dbReference>
<keyword evidence="3" id="KW-1185">Reference proteome</keyword>
<evidence type="ECO:0000259" key="1">
    <source>
        <dbReference type="SMART" id="SM00829"/>
    </source>
</evidence>
<dbReference type="AlphaFoldDB" id="A0AAD2H812"/>
<dbReference type="InterPro" id="IPR036291">
    <property type="entry name" value="NAD(P)-bd_dom_sf"/>
</dbReference>
<evidence type="ECO:0000313" key="3">
    <source>
        <dbReference type="Proteomes" id="UP001295794"/>
    </source>
</evidence>
<dbReference type="InterPro" id="IPR050700">
    <property type="entry name" value="YIM1/Zinc_Alcohol_DH_Fams"/>
</dbReference>
<dbReference type="PANTHER" id="PTHR11695:SF294">
    <property type="entry name" value="RETICULON-4-INTERACTING PROTEIN 1, MITOCHONDRIAL"/>
    <property type="match status" value="1"/>
</dbReference>
<accession>A0AAD2H812</accession>
<name>A0AAD2H812_9AGAR</name>
<dbReference type="CDD" id="cd08267">
    <property type="entry name" value="MDR1"/>
    <property type="match status" value="1"/>
</dbReference>
<organism evidence="2 3">
    <name type="scientific">Mycena citricolor</name>
    <dbReference type="NCBI Taxonomy" id="2018698"/>
    <lineage>
        <taxon>Eukaryota</taxon>
        <taxon>Fungi</taxon>
        <taxon>Dikarya</taxon>
        <taxon>Basidiomycota</taxon>
        <taxon>Agaricomycotina</taxon>
        <taxon>Agaricomycetes</taxon>
        <taxon>Agaricomycetidae</taxon>
        <taxon>Agaricales</taxon>
        <taxon>Marasmiineae</taxon>
        <taxon>Mycenaceae</taxon>
        <taxon>Mycena</taxon>
    </lineage>
</organism>
<dbReference type="SUPFAM" id="SSF51735">
    <property type="entry name" value="NAD(P)-binding Rossmann-fold domains"/>
    <property type="match status" value="1"/>
</dbReference>